<dbReference type="SMART" id="SM00039">
    <property type="entry name" value="CRF"/>
    <property type="match status" value="1"/>
</dbReference>
<dbReference type="InterPro" id="IPR018446">
    <property type="entry name" value="Corticotropin-releasing_fac_CS"/>
</dbReference>
<feature type="domain" description="Corticotropin-releasing factor" evidence="7">
    <location>
        <begin position="97"/>
        <end position="136"/>
    </location>
</feature>
<dbReference type="Pfam" id="PF00473">
    <property type="entry name" value="CRF"/>
    <property type="match status" value="1"/>
</dbReference>
<feature type="signal peptide" evidence="6">
    <location>
        <begin position="1"/>
        <end position="22"/>
    </location>
</feature>
<evidence type="ECO:0000256" key="5">
    <source>
        <dbReference type="ARBA" id="ARBA00022815"/>
    </source>
</evidence>
<evidence type="ECO:0000259" key="7">
    <source>
        <dbReference type="SMART" id="SM00039"/>
    </source>
</evidence>
<keyword evidence="3" id="KW-0964">Secreted</keyword>
<name>A0A9Q0Y2Z0_9SAUR</name>
<dbReference type="Proteomes" id="UP001142489">
    <property type="component" value="Unassembled WGS sequence"/>
</dbReference>
<proteinExistence type="inferred from homology"/>
<keyword evidence="6" id="KW-0732">Signal</keyword>
<dbReference type="PANTHER" id="PTHR15035:SF11">
    <property type="entry name" value="UROCORTIN"/>
    <property type="match status" value="1"/>
</dbReference>
<evidence type="ECO:0000256" key="3">
    <source>
        <dbReference type="ARBA" id="ARBA00022525"/>
    </source>
</evidence>
<evidence type="ECO:0000256" key="1">
    <source>
        <dbReference type="ARBA" id="ARBA00004613"/>
    </source>
</evidence>
<dbReference type="GO" id="GO:0005576">
    <property type="term" value="C:extracellular region"/>
    <property type="evidence" value="ECO:0007669"/>
    <property type="project" value="UniProtKB-SubCell"/>
</dbReference>
<dbReference type="EMBL" id="JAPFRF010000002">
    <property type="protein sequence ID" value="KAJ7341429.1"/>
    <property type="molecule type" value="Genomic_DNA"/>
</dbReference>
<keyword evidence="4" id="KW-0372">Hormone</keyword>
<dbReference type="InterPro" id="IPR000187">
    <property type="entry name" value="CRF"/>
</dbReference>
<evidence type="ECO:0000256" key="2">
    <source>
        <dbReference type="ARBA" id="ARBA00009287"/>
    </source>
</evidence>
<dbReference type="PRINTS" id="PR01612">
    <property type="entry name" value="CRFFAMILY"/>
</dbReference>
<gene>
    <name evidence="8" type="ORF">JRQ81_005513</name>
</gene>
<organism evidence="8 9">
    <name type="scientific">Phrynocephalus forsythii</name>
    <dbReference type="NCBI Taxonomy" id="171643"/>
    <lineage>
        <taxon>Eukaryota</taxon>
        <taxon>Metazoa</taxon>
        <taxon>Chordata</taxon>
        <taxon>Craniata</taxon>
        <taxon>Vertebrata</taxon>
        <taxon>Euteleostomi</taxon>
        <taxon>Lepidosauria</taxon>
        <taxon>Squamata</taxon>
        <taxon>Bifurcata</taxon>
        <taxon>Unidentata</taxon>
        <taxon>Episquamata</taxon>
        <taxon>Toxicofera</taxon>
        <taxon>Iguania</taxon>
        <taxon>Acrodonta</taxon>
        <taxon>Agamidae</taxon>
        <taxon>Agaminae</taxon>
        <taxon>Phrynocephalus</taxon>
    </lineage>
</organism>
<evidence type="ECO:0000313" key="8">
    <source>
        <dbReference type="EMBL" id="KAJ7341429.1"/>
    </source>
</evidence>
<accession>A0A9Q0Y2Z0</accession>
<evidence type="ECO:0000313" key="9">
    <source>
        <dbReference type="Proteomes" id="UP001142489"/>
    </source>
</evidence>
<sequence length="138" mass="15126">MRRRRLPALVASLLLLAQVALPGSPALALGGGGPRDGATFRLKLLLLGEDLALRPMRSSWRAEGAAPRTGSVPPGGPAWDLLRRLLAHHLGDRLKRHDPPLSIDLTFHLLRQMMEISRVQSQQLQAEKNRVLLDSVGK</sequence>
<dbReference type="InterPro" id="IPR003620">
    <property type="entry name" value="Urocortin_CRF"/>
</dbReference>
<dbReference type="PANTHER" id="PTHR15035">
    <property type="entry name" value="CORTICOLIBERIN/UROCORTIN"/>
    <property type="match status" value="1"/>
</dbReference>
<comment type="similarity">
    <text evidence="2">Belongs to the sauvagine/corticotropin-releasing factor/urotensin I family.</text>
</comment>
<dbReference type="GO" id="GO:0005179">
    <property type="term" value="F:hormone activity"/>
    <property type="evidence" value="ECO:0007669"/>
    <property type="project" value="UniProtKB-KW"/>
</dbReference>
<keyword evidence="9" id="KW-1185">Reference proteome</keyword>
<dbReference type="OrthoDB" id="9041337at2759"/>
<dbReference type="Gene3D" id="6.10.250.1920">
    <property type="match status" value="1"/>
</dbReference>
<protein>
    <recommendedName>
        <fullName evidence="7">Corticotropin-releasing factor domain-containing protein</fullName>
    </recommendedName>
</protein>
<evidence type="ECO:0000256" key="4">
    <source>
        <dbReference type="ARBA" id="ARBA00022702"/>
    </source>
</evidence>
<dbReference type="PROSITE" id="PS00511">
    <property type="entry name" value="CRF"/>
    <property type="match status" value="1"/>
</dbReference>
<evidence type="ECO:0000256" key="6">
    <source>
        <dbReference type="SAM" id="SignalP"/>
    </source>
</evidence>
<keyword evidence="5" id="KW-0027">Amidation</keyword>
<dbReference type="AlphaFoldDB" id="A0A9Q0Y2Z0"/>
<comment type="subcellular location">
    <subcellularLocation>
        <location evidence="1">Secreted</location>
    </subcellularLocation>
</comment>
<feature type="chain" id="PRO_5040407751" description="Corticotropin-releasing factor domain-containing protein" evidence="6">
    <location>
        <begin position="23"/>
        <end position="138"/>
    </location>
</feature>
<reference evidence="8" key="1">
    <citation type="journal article" date="2023" name="DNA Res.">
        <title>Chromosome-level genome assembly of Phrynocephalus forsythii using third-generation DNA sequencing and Hi-C analysis.</title>
        <authorList>
            <person name="Qi Y."/>
            <person name="Zhao W."/>
            <person name="Zhao Y."/>
            <person name="Niu C."/>
            <person name="Cao S."/>
            <person name="Zhang Y."/>
        </authorList>
    </citation>
    <scope>NUCLEOTIDE SEQUENCE</scope>
    <source>
        <tissue evidence="8">Muscle</tissue>
    </source>
</reference>
<comment type="caution">
    <text evidence="8">The sequence shown here is derived from an EMBL/GenBank/DDBJ whole genome shotgun (WGS) entry which is preliminary data.</text>
</comment>